<protein>
    <submittedName>
        <fullName evidence="4">AT-hook-containing transcription factor</fullName>
    </submittedName>
</protein>
<feature type="region of interest" description="Disordered" evidence="1">
    <location>
        <begin position="744"/>
        <end position="769"/>
    </location>
</feature>
<feature type="compositionally biased region" description="Basic and acidic residues" evidence="1">
    <location>
        <begin position="754"/>
        <end position="763"/>
    </location>
</feature>
<feature type="compositionally biased region" description="Low complexity" evidence="1">
    <location>
        <begin position="111"/>
        <end position="124"/>
    </location>
</feature>
<dbReference type="InterPro" id="IPR022150">
    <property type="entry name" value="AKNA_dom"/>
</dbReference>
<sequence length="1356" mass="145952">MSANEYNVISVTPSIGLLPTSFVFGQQVALSIPSANTEAEDVDSPESPPLPLPWLPLQDGQLDLTEEEPDEAPGSPGSEAAEESSPRPGCADQDYTRPMVPQRGQAGSWVASGEEAGGNESSEPPEAHRYAGFCSVRSWSSGTVSLGQPSDSLDSPWEGEADIPQTTARTGALPQSSHHHLLPPDDRARGGVAPATTTEFQDRSASPAQSPEHSENRWGRDTASLSSPWSEDPTWKQTKTSSKPLPSRFTGSINPLSLQSSTTQKDQSQPKQGDTLASHSSSHVPKYGRGRLNYPLPDFSKVGPRVRFPKDESYRPPKSRNHNRQPQDATGPLIFKSPAEIVREVLLSSGEVSPAKDSPTSYPVARVPQEFQTPEQATKLVHQLQEDYHKLLTKYAEAENTIDQLRLGAKVNLYSEPPQPSHSSKGTVPPGTKVLSFTIPQPHSAEWCPGTDQDHQASEATGWLTAPGNLSPSSPSNTPTVKGLPESQGTTMEWNQGLASQASRLLAKVDSFEGLMQEGHLTPQDRLQGFRRLRAAYRGLEDDYLQTSRGQHPATQNTGSKGTPGDPDYCRELEAEIRQLRMRLEELQDHMGWNQHELAPSEPDPTQDSASATSLSCQPARLLTPLGMVPTAVMQSPSSELPAPAGPCPPPVDVELSPRSSEGEGSLRDLPAPLKGKELQMEQDFHGLLDRYLSMKSLPEALRVEEEVEEEEGEEHNKKPKKEDSLYPLEVDGAALAGGRMEATHVTPRQHPVQAEKSHRDPSEPSAFQTSVARHRYAPGLGKTQAASAGRGMAPKSTACQQGSMASLEGSGTSEHFAHKTLCQARGLHREEPWMASPETDSGFVGSETSRVSPLTQTPEHRLSHLSIPGSLAHPVIASALPSKPRGPVIPRKAAEPNTPRNRAQRHLPTLSLPARQGALGSHLERATGAKMVVPGSEFEGQKQISEQLPHRTAHPAPTLPPAAASPLLPGLLPGRAESSPSLLTTRTARDQAIRDLQAEVSRLRLRLEDSLHPPSQGSQTQPGSAFESPSRTWGPLTGSSVTWGSHCGSKSTERLSGEHEDTEQAVSTGRHRTRSSSVPREMPRRSLSSESAVPSPRLSSEKSKTTEHQLQAEQEGTRQAGHARQKDRASLRGQYTGQEYHVLSPKAVPRDSDVASCPYCQPMKTQDADAASPASEPLPDSATASDPPGQSATDVLRCPLCGQMGSLAEEGNPASAPSAGLEKTTTRRDAAPASIPKRKSRRKDSPTQPPPGLWYLAATPPVTAPLAFAYIMPYPPATVYYASPAATSAPSGSQKPVRANRHSVQLDLDELDELQAALSQAVQAAESVRTTTRHMSQSLAANLRQARGLQGSCLF</sequence>
<dbReference type="STRING" id="10020.ENSDORP00000003735"/>
<feature type="compositionally biased region" description="Polar residues" evidence="1">
    <location>
        <begin position="798"/>
        <end position="813"/>
    </location>
</feature>
<feature type="domain" description="AKNA" evidence="2">
    <location>
        <begin position="530"/>
        <end position="626"/>
    </location>
</feature>
<dbReference type="GO" id="GO:0001837">
    <property type="term" value="P:epithelial to mesenchymal transition"/>
    <property type="evidence" value="ECO:0007669"/>
    <property type="project" value="TreeGrafter"/>
</dbReference>
<reference evidence="4" key="1">
    <citation type="submission" date="2025-08" db="UniProtKB">
        <authorList>
            <consortium name="RefSeq"/>
        </authorList>
    </citation>
    <scope>IDENTIFICATION</scope>
    <source>
        <tissue evidence="4">Kidney</tissue>
    </source>
</reference>
<feature type="compositionally biased region" description="Polar residues" evidence="1">
    <location>
        <begin position="223"/>
        <end position="283"/>
    </location>
</feature>
<feature type="region of interest" description="Disordered" evidence="1">
    <location>
        <begin position="634"/>
        <end position="671"/>
    </location>
</feature>
<gene>
    <name evidence="4" type="primary">Akna</name>
</gene>
<feature type="compositionally biased region" description="Polar residues" evidence="1">
    <location>
        <begin position="137"/>
        <end position="153"/>
    </location>
</feature>
<feature type="compositionally biased region" description="Basic and acidic residues" evidence="1">
    <location>
        <begin position="715"/>
        <end position="725"/>
    </location>
</feature>
<dbReference type="Proteomes" id="UP000081671">
    <property type="component" value="Unplaced"/>
</dbReference>
<feature type="compositionally biased region" description="Polar residues" evidence="1">
    <location>
        <begin position="545"/>
        <end position="561"/>
    </location>
</feature>
<dbReference type="GeneID" id="105996134"/>
<dbReference type="KEGG" id="dord:105996134"/>
<feature type="region of interest" description="Disordered" evidence="1">
    <location>
        <begin position="942"/>
        <end position="990"/>
    </location>
</feature>
<feature type="region of interest" description="Disordered" evidence="1">
    <location>
        <begin position="544"/>
        <end position="569"/>
    </location>
</feature>
<feature type="compositionally biased region" description="Polar residues" evidence="1">
    <location>
        <begin position="164"/>
        <end position="176"/>
    </location>
</feature>
<feature type="compositionally biased region" description="Polar residues" evidence="1">
    <location>
        <begin position="604"/>
        <end position="615"/>
    </location>
</feature>
<feature type="region of interest" description="Disordered" evidence="1">
    <location>
        <begin position="595"/>
        <end position="615"/>
    </location>
</feature>
<evidence type="ECO:0000313" key="4">
    <source>
        <dbReference type="RefSeq" id="XP_012885567.1"/>
    </source>
</evidence>
<evidence type="ECO:0000256" key="1">
    <source>
        <dbReference type="SAM" id="MobiDB-lite"/>
    </source>
</evidence>
<feature type="compositionally biased region" description="Polar residues" evidence="1">
    <location>
        <begin position="195"/>
        <end position="211"/>
    </location>
</feature>
<feature type="region of interest" description="Disordered" evidence="1">
    <location>
        <begin position="880"/>
        <end position="904"/>
    </location>
</feature>
<feature type="region of interest" description="Disordered" evidence="1">
    <location>
        <begin position="35"/>
        <end position="335"/>
    </location>
</feature>
<dbReference type="GO" id="GO:0005813">
    <property type="term" value="C:centrosome"/>
    <property type="evidence" value="ECO:0007669"/>
    <property type="project" value="TreeGrafter"/>
</dbReference>
<name>A0A1S3GC22_DIPOR</name>
<accession>A0A1S3GC22</accession>
<dbReference type="GO" id="GO:0021849">
    <property type="term" value="P:neuroblast division in subventricular zone"/>
    <property type="evidence" value="ECO:0007669"/>
    <property type="project" value="TreeGrafter"/>
</dbReference>
<dbReference type="GO" id="GO:0060234">
    <property type="term" value="P:neuroblast delamination"/>
    <property type="evidence" value="ECO:0007669"/>
    <property type="project" value="TreeGrafter"/>
</dbReference>
<feature type="compositionally biased region" description="Polar residues" evidence="1">
    <location>
        <begin position="1183"/>
        <end position="1194"/>
    </location>
</feature>
<proteinExistence type="predicted"/>
<dbReference type="FunCoup" id="A0A1S3GC22">
    <property type="interactions" value="1250"/>
</dbReference>
<organism evidence="3 4">
    <name type="scientific">Dipodomys ordii</name>
    <name type="common">Ord's kangaroo rat</name>
    <dbReference type="NCBI Taxonomy" id="10020"/>
    <lineage>
        <taxon>Eukaryota</taxon>
        <taxon>Metazoa</taxon>
        <taxon>Chordata</taxon>
        <taxon>Craniata</taxon>
        <taxon>Vertebrata</taxon>
        <taxon>Euteleostomi</taxon>
        <taxon>Mammalia</taxon>
        <taxon>Eutheria</taxon>
        <taxon>Euarchontoglires</taxon>
        <taxon>Glires</taxon>
        <taxon>Rodentia</taxon>
        <taxon>Castorimorpha</taxon>
        <taxon>Heteromyidae</taxon>
        <taxon>Dipodomyinae</taxon>
        <taxon>Dipodomys</taxon>
    </lineage>
</organism>
<dbReference type="InParanoid" id="A0A1S3GC22"/>
<dbReference type="Pfam" id="PF12443">
    <property type="entry name" value="AKNA"/>
    <property type="match status" value="1"/>
</dbReference>
<feature type="region of interest" description="Disordered" evidence="1">
    <location>
        <begin position="782"/>
        <end position="813"/>
    </location>
</feature>
<keyword evidence="3" id="KW-1185">Reference proteome</keyword>
<dbReference type="RefSeq" id="XP_012885567.1">
    <property type="nucleotide sequence ID" value="XM_013030113.1"/>
</dbReference>
<feature type="region of interest" description="Disordered" evidence="1">
    <location>
        <begin position="704"/>
        <end position="726"/>
    </location>
</feature>
<feature type="compositionally biased region" description="Low complexity" evidence="1">
    <location>
        <begin position="962"/>
        <end position="977"/>
    </location>
</feature>
<feature type="compositionally biased region" description="Polar residues" evidence="1">
    <location>
        <begin position="1014"/>
        <end position="1044"/>
    </location>
</feature>
<dbReference type="PANTHER" id="PTHR21510:SF15">
    <property type="entry name" value="MICROTUBULE ORGANIZATION PROTEIN AKNA"/>
    <property type="match status" value="1"/>
</dbReference>
<feature type="compositionally biased region" description="Low complexity" evidence="1">
    <location>
        <begin position="467"/>
        <end position="480"/>
    </location>
</feature>
<dbReference type="PANTHER" id="PTHR21510">
    <property type="entry name" value="AKNA DOMAIN-CONTAINING PROTEIN"/>
    <property type="match status" value="1"/>
</dbReference>
<feature type="region of interest" description="Disordered" evidence="1">
    <location>
        <begin position="1010"/>
        <end position="1136"/>
    </location>
</feature>
<dbReference type="OrthoDB" id="10035553at2759"/>
<dbReference type="InterPro" id="IPR052655">
    <property type="entry name" value="AKNA_Centrosome-Trans_reg"/>
</dbReference>
<dbReference type="CTD" id="80709"/>
<evidence type="ECO:0000259" key="2">
    <source>
        <dbReference type="Pfam" id="PF12443"/>
    </source>
</evidence>
<feature type="region of interest" description="Disordered" evidence="1">
    <location>
        <begin position="463"/>
        <end position="489"/>
    </location>
</feature>
<evidence type="ECO:0000313" key="3">
    <source>
        <dbReference type="Proteomes" id="UP000081671"/>
    </source>
</evidence>
<feature type="region of interest" description="Disordered" evidence="1">
    <location>
        <begin position="1159"/>
        <end position="1253"/>
    </location>
</feature>